<gene>
    <name evidence="1" type="ORF">V1478_011675</name>
</gene>
<organism evidence="1 2">
    <name type="scientific">Vespula squamosa</name>
    <name type="common">Southern yellow jacket</name>
    <name type="synonym">Wasp</name>
    <dbReference type="NCBI Taxonomy" id="30214"/>
    <lineage>
        <taxon>Eukaryota</taxon>
        <taxon>Metazoa</taxon>
        <taxon>Ecdysozoa</taxon>
        <taxon>Arthropoda</taxon>
        <taxon>Hexapoda</taxon>
        <taxon>Insecta</taxon>
        <taxon>Pterygota</taxon>
        <taxon>Neoptera</taxon>
        <taxon>Endopterygota</taxon>
        <taxon>Hymenoptera</taxon>
        <taxon>Apocrita</taxon>
        <taxon>Aculeata</taxon>
        <taxon>Vespoidea</taxon>
        <taxon>Vespidae</taxon>
        <taxon>Vespinae</taxon>
        <taxon>Vespula</taxon>
    </lineage>
</organism>
<comment type="caution">
    <text evidence="1">The sequence shown here is derived from an EMBL/GenBank/DDBJ whole genome shotgun (WGS) entry which is preliminary data.</text>
</comment>
<proteinExistence type="predicted"/>
<protein>
    <submittedName>
        <fullName evidence="1">Uncharacterized protein</fullName>
    </submittedName>
</protein>
<dbReference type="AlphaFoldDB" id="A0ABD2AFT4"/>
<keyword evidence="2" id="KW-1185">Reference proteome</keyword>
<evidence type="ECO:0000313" key="1">
    <source>
        <dbReference type="EMBL" id="KAL2719256.1"/>
    </source>
</evidence>
<sequence length="70" mass="8121">MINYNVNASNYASQANTNLKFVKGSLNVIFQIDVQCLTAKEFDKFWQKHNETYVQESDPDLLSSFLKNKE</sequence>
<dbReference type="EMBL" id="JAUDFV010000151">
    <property type="protein sequence ID" value="KAL2719256.1"/>
    <property type="molecule type" value="Genomic_DNA"/>
</dbReference>
<reference evidence="1 2" key="1">
    <citation type="journal article" date="2024" name="Ann. Entomol. Soc. Am.">
        <title>Genomic analyses of the southern and eastern yellowjacket wasps (Hymenoptera: Vespidae) reveal evolutionary signatures of social life.</title>
        <authorList>
            <person name="Catto M.A."/>
            <person name="Caine P.B."/>
            <person name="Orr S.E."/>
            <person name="Hunt B.G."/>
            <person name="Goodisman M.A.D."/>
        </authorList>
    </citation>
    <scope>NUCLEOTIDE SEQUENCE [LARGE SCALE GENOMIC DNA]</scope>
    <source>
        <strain evidence="1">233</strain>
        <tissue evidence="1">Head and thorax</tissue>
    </source>
</reference>
<evidence type="ECO:0000313" key="2">
    <source>
        <dbReference type="Proteomes" id="UP001607302"/>
    </source>
</evidence>
<dbReference type="Proteomes" id="UP001607302">
    <property type="component" value="Unassembled WGS sequence"/>
</dbReference>
<name>A0ABD2AFT4_VESSQ</name>
<accession>A0ABD2AFT4</accession>